<keyword evidence="3" id="KW-1185">Reference proteome</keyword>
<protein>
    <submittedName>
        <fullName evidence="2">Uncharacterized protein</fullName>
    </submittedName>
</protein>
<feature type="region of interest" description="Disordered" evidence="1">
    <location>
        <begin position="35"/>
        <end position="87"/>
    </location>
</feature>
<accession>A0A518B7S2</accession>
<evidence type="ECO:0000313" key="3">
    <source>
        <dbReference type="Proteomes" id="UP000317093"/>
    </source>
</evidence>
<dbReference type="Proteomes" id="UP000317093">
    <property type="component" value="Chromosome"/>
</dbReference>
<proteinExistence type="predicted"/>
<evidence type="ECO:0000256" key="1">
    <source>
        <dbReference type="SAM" id="MobiDB-lite"/>
    </source>
</evidence>
<dbReference type="KEGG" id="knv:Pan216_38770"/>
<sequence>MNWTEFFTIITSEQQERINRRGANDKGFADSRLEWTARDGQQQGKDKRNPVPFSGLGGDGGFLWMNEDDPTNPGSMLSSWESHSRVQ</sequence>
<dbReference type="AlphaFoldDB" id="A0A518B7S2"/>
<gene>
    <name evidence="2" type="ORF">Pan216_38770</name>
</gene>
<feature type="compositionally biased region" description="Polar residues" evidence="1">
    <location>
        <begin position="72"/>
        <end position="81"/>
    </location>
</feature>
<organism evidence="2 3">
    <name type="scientific">Kolteria novifilia</name>
    <dbReference type="NCBI Taxonomy" id="2527975"/>
    <lineage>
        <taxon>Bacteria</taxon>
        <taxon>Pseudomonadati</taxon>
        <taxon>Planctomycetota</taxon>
        <taxon>Planctomycetia</taxon>
        <taxon>Kolteriales</taxon>
        <taxon>Kolteriaceae</taxon>
        <taxon>Kolteria</taxon>
    </lineage>
</organism>
<dbReference type="RefSeq" id="WP_145260135.1">
    <property type="nucleotide sequence ID" value="NZ_CP036279.1"/>
</dbReference>
<reference evidence="2 3" key="1">
    <citation type="submission" date="2019-02" db="EMBL/GenBank/DDBJ databases">
        <title>Deep-cultivation of Planctomycetes and their phenomic and genomic characterization uncovers novel biology.</title>
        <authorList>
            <person name="Wiegand S."/>
            <person name="Jogler M."/>
            <person name="Boedeker C."/>
            <person name="Pinto D."/>
            <person name="Vollmers J."/>
            <person name="Rivas-Marin E."/>
            <person name="Kohn T."/>
            <person name="Peeters S.H."/>
            <person name="Heuer A."/>
            <person name="Rast P."/>
            <person name="Oberbeckmann S."/>
            <person name="Bunk B."/>
            <person name="Jeske O."/>
            <person name="Meyerdierks A."/>
            <person name="Storesund J.E."/>
            <person name="Kallscheuer N."/>
            <person name="Luecker S."/>
            <person name="Lage O.M."/>
            <person name="Pohl T."/>
            <person name="Merkel B.J."/>
            <person name="Hornburger P."/>
            <person name="Mueller R.-W."/>
            <person name="Bruemmer F."/>
            <person name="Labrenz M."/>
            <person name="Spormann A.M."/>
            <person name="Op den Camp H."/>
            <person name="Overmann J."/>
            <person name="Amann R."/>
            <person name="Jetten M.S.M."/>
            <person name="Mascher T."/>
            <person name="Medema M.H."/>
            <person name="Devos D.P."/>
            <person name="Kaster A.-K."/>
            <person name="Ovreas L."/>
            <person name="Rohde M."/>
            <person name="Galperin M.Y."/>
            <person name="Jogler C."/>
        </authorList>
    </citation>
    <scope>NUCLEOTIDE SEQUENCE [LARGE SCALE GENOMIC DNA]</scope>
    <source>
        <strain evidence="2 3">Pan216</strain>
    </source>
</reference>
<dbReference type="EMBL" id="CP036279">
    <property type="protein sequence ID" value="QDU63003.1"/>
    <property type="molecule type" value="Genomic_DNA"/>
</dbReference>
<evidence type="ECO:0000313" key="2">
    <source>
        <dbReference type="EMBL" id="QDU63003.1"/>
    </source>
</evidence>
<name>A0A518B7S2_9BACT</name>